<dbReference type="SUPFAM" id="SSF56300">
    <property type="entry name" value="Metallo-dependent phosphatases"/>
    <property type="match status" value="1"/>
</dbReference>
<proteinExistence type="predicted"/>
<dbReference type="AlphaFoldDB" id="A0A6J6FHX2"/>
<gene>
    <name evidence="1" type="ORF">UFOPK1722_01412</name>
</gene>
<dbReference type="EMBL" id="CAEZTS010000138">
    <property type="protein sequence ID" value="CAB4586885.1"/>
    <property type="molecule type" value="Genomic_DNA"/>
</dbReference>
<protein>
    <submittedName>
        <fullName evidence="1">Unannotated protein</fullName>
    </submittedName>
</protein>
<dbReference type="PANTHER" id="PTHR30337:SF7">
    <property type="entry name" value="PHOSPHOESTERASE"/>
    <property type="match status" value="1"/>
</dbReference>
<sequence length="302" mass="32444">MVHGNHDPLTKDIKQGVLPEGVVVFPAGKLDSQVVTMRNGVDVTVAGVSYRKKEETDNLVPLFAGLTGRTIVGVLHTNVGGNDSGHKNYAPSTPSELEASPVHYWALGHIHKRSVNAIDSGWWAYPGNLQGRSVKASECGPKGVLVVEVDDDGRVLEPRFVDCSTVRFERVSVPVDSVDAITELNDVVNATLARVVAEAEGLPVMVRLELTGSTDLADIRSTDAPGWKSTVESMLEEAADVLGDGAVVKVRTSCRAKIDLAAERERKTVLAAALTKLNERELDDETRNAVTDVLVNAMTESK</sequence>
<dbReference type="InterPro" id="IPR029052">
    <property type="entry name" value="Metallo-depent_PP-like"/>
</dbReference>
<accession>A0A6J6FHX2</accession>
<dbReference type="PANTHER" id="PTHR30337">
    <property type="entry name" value="COMPONENT OF ATP-DEPENDENT DSDNA EXONUCLEASE"/>
    <property type="match status" value="1"/>
</dbReference>
<organism evidence="1">
    <name type="scientific">freshwater metagenome</name>
    <dbReference type="NCBI Taxonomy" id="449393"/>
    <lineage>
        <taxon>unclassified sequences</taxon>
        <taxon>metagenomes</taxon>
        <taxon>ecological metagenomes</taxon>
    </lineage>
</organism>
<dbReference type="Gene3D" id="3.60.21.10">
    <property type="match status" value="1"/>
</dbReference>
<reference evidence="1" key="1">
    <citation type="submission" date="2020-05" db="EMBL/GenBank/DDBJ databases">
        <authorList>
            <person name="Chiriac C."/>
            <person name="Salcher M."/>
            <person name="Ghai R."/>
            <person name="Kavagutti S V."/>
        </authorList>
    </citation>
    <scope>NUCLEOTIDE SEQUENCE</scope>
</reference>
<name>A0A6J6FHX2_9ZZZZ</name>
<dbReference type="InterPro" id="IPR050535">
    <property type="entry name" value="DNA_Repair-Maintenance_Comp"/>
</dbReference>
<evidence type="ECO:0000313" key="1">
    <source>
        <dbReference type="EMBL" id="CAB4586885.1"/>
    </source>
</evidence>